<feature type="transmembrane region" description="Helical" evidence="1">
    <location>
        <begin position="612"/>
        <end position="631"/>
    </location>
</feature>
<feature type="signal peptide" evidence="2">
    <location>
        <begin position="1"/>
        <end position="21"/>
    </location>
</feature>
<keyword evidence="6" id="KW-1185">Reference proteome</keyword>
<evidence type="ECO:0000259" key="3">
    <source>
        <dbReference type="Pfam" id="PF00149"/>
    </source>
</evidence>
<reference evidence="5" key="1">
    <citation type="submission" date="2021-06" db="EMBL/GenBank/DDBJ databases">
        <authorList>
            <person name="Kallberg Y."/>
            <person name="Tangrot J."/>
            <person name="Rosling A."/>
        </authorList>
    </citation>
    <scope>NUCLEOTIDE SEQUENCE</scope>
    <source>
        <strain evidence="5">MA453B</strain>
    </source>
</reference>
<keyword evidence="1" id="KW-0812">Transmembrane</keyword>
<keyword evidence="1" id="KW-1133">Transmembrane helix</keyword>
<feature type="chain" id="PRO_5040342164" evidence="2">
    <location>
        <begin position="22"/>
        <end position="637"/>
    </location>
</feature>
<feature type="domain" description="TMEM62 Ig-like" evidence="4">
    <location>
        <begin position="342"/>
        <end position="454"/>
    </location>
</feature>
<dbReference type="Gene3D" id="3.60.21.10">
    <property type="match status" value="1"/>
</dbReference>
<dbReference type="Proteomes" id="UP000789405">
    <property type="component" value="Unassembled WGS sequence"/>
</dbReference>
<evidence type="ECO:0000259" key="4">
    <source>
        <dbReference type="Pfam" id="PF24384"/>
    </source>
</evidence>
<feature type="domain" description="Calcineurin-like phosphoesterase" evidence="3">
    <location>
        <begin position="66"/>
        <end position="267"/>
    </location>
</feature>
<dbReference type="OrthoDB" id="45365at2759"/>
<comment type="caution">
    <text evidence="5">The sequence shown here is derived from an EMBL/GenBank/DDBJ whole genome shotgun (WGS) entry which is preliminary data.</text>
</comment>
<dbReference type="PANTHER" id="PTHR14795:SF0">
    <property type="entry name" value="TRANSMEMBRANE PROTEIN 62"/>
    <property type="match status" value="1"/>
</dbReference>
<organism evidence="5 6">
    <name type="scientific">Dentiscutata erythropus</name>
    <dbReference type="NCBI Taxonomy" id="1348616"/>
    <lineage>
        <taxon>Eukaryota</taxon>
        <taxon>Fungi</taxon>
        <taxon>Fungi incertae sedis</taxon>
        <taxon>Mucoromycota</taxon>
        <taxon>Glomeromycotina</taxon>
        <taxon>Glomeromycetes</taxon>
        <taxon>Diversisporales</taxon>
        <taxon>Gigasporaceae</taxon>
        <taxon>Dentiscutata</taxon>
    </lineage>
</organism>
<dbReference type="AlphaFoldDB" id="A0A9N9FKM9"/>
<keyword evidence="1" id="KW-0472">Membrane</keyword>
<dbReference type="EMBL" id="CAJVPY010001894">
    <property type="protein sequence ID" value="CAG8540863.1"/>
    <property type="molecule type" value="Genomic_DNA"/>
</dbReference>
<dbReference type="Pfam" id="PF00149">
    <property type="entry name" value="Metallophos"/>
    <property type="match status" value="1"/>
</dbReference>
<sequence>MQRSLLPFILVPLTLLCWLRAYILYHEAVASLYGVQRTIPSKNVSVDLPKYDNLTIGDRRENIFYFMQVSDLHISKYYKPGGASHFLYFLSTALPVVSPSFVLVTGDLTDGKEQYYGRSGQNVDEWATYQTALQESGILDRPDFWYDLRGNHDCFNVRSWDSEQNLYKLYSVVKKRGFDFTVEKTFGRYRFIGIDACPKSGPSRPYNFFGYYEISDMDRLSEKLLDKSMASNHTFLATLSYGKTSKGESFEDLSEHISVYMCGHLHKLALGLGDHLQIYRSTNYLELELGDMKVNAVYRIIAIDHDLVSYTDVQLPLPEIPLKTPPSPAEGFSVLPEKLPYPPVILITNPKGSAYTMKYHEPVHRIKDSTHIRLLIFSDHAIDTVSIFLDGKLHDQDVHYKGNSKNDKEYIPLWTSQWNPSNFDDGKNHVIVVKAHDTSGQVGESKLIFRVDGVRSNMDGGISEFLMFLDWAVVARSSFFIGHVSLTIYLLASKLYVAYNPNHHLITSFHTSKKTIPESFFRNMITSSPQSGYGLFWLYGIQNFHNLRWLPSADTWMHGSLDLLFSVIIVVIWFVIITGDRRWRTKWLLWGIILWLWRGSELYKLSQIYGHFVFWANIQTFWWLFWGWYGISKGIVS</sequence>
<feature type="transmembrane region" description="Helical" evidence="1">
    <location>
        <begin position="465"/>
        <end position="492"/>
    </location>
</feature>
<feature type="transmembrane region" description="Helical" evidence="1">
    <location>
        <begin position="556"/>
        <end position="575"/>
    </location>
</feature>
<dbReference type="InterPro" id="IPR056229">
    <property type="entry name" value="Ig_TMM62"/>
</dbReference>
<keyword evidence="2" id="KW-0732">Signal</keyword>
<proteinExistence type="predicted"/>
<accession>A0A9N9FKM9</accession>
<name>A0A9N9FKM9_9GLOM</name>
<dbReference type="Pfam" id="PF24384">
    <property type="entry name" value="Ig_TMM62"/>
    <property type="match status" value="1"/>
</dbReference>
<gene>
    <name evidence="5" type="ORF">DERYTH_LOCUS4795</name>
</gene>
<evidence type="ECO:0000313" key="5">
    <source>
        <dbReference type="EMBL" id="CAG8540863.1"/>
    </source>
</evidence>
<dbReference type="PANTHER" id="PTHR14795">
    <property type="entry name" value="HELICASE RELATED"/>
    <property type="match status" value="1"/>
</dbReference>
<dbReference type="InterPro" id="IPR029052">
    <property type="entry name" value="Metallo-depent_PP-like"/>
</dbReference>
<dbReference type="GO" id="GO:0016787">
    <property type="term" value="F:hydrolase activity"/>
    <property type="evidence" value="ECO:0007669"/>
    <property type="project" value="InterPro"/>
</dbReference>
<dbReference type="SUPFAM" id="SSF56300">
    <property type="entry name" value="Metallo-dependent phosphatases"/>
    <property type="match status" value="1"/>
</dbReference>
<dbReference type="InterPro" id="IPR004843">
    <property type="entry name" value="Calcineurin-like_PHP"/>
</dbReference>
<protein>
    <submittedName>
        <fullName evidence="5">24061_t:CDS:1</fullName>
    </submittedName>
</protein>
<evidence type="ECO:0000313" key="6">
    <source>
        <dbReference type="Proteomes" id="UP000789405"/>
    </source>
</evidence>
<dbReference type="PROSITE" id="PS50007">
    <property type="entry name" value="PIPLC_X_DOMAIN"/>
    <property type="match status" value="1"/>
</dbReference>
<evidence type="ECO:0000256" key="2">
    <source>
        <dbReference type="SAM" id="SignalP"/>
    </source>
</evidence>
<evidence type="ECO:0000256" key="1">
    <source>
        <dbReference type="SAM" id="Phobius"/>
    </source>
</evidence>